<dbReference type="AlphaFoldDB" id="X1AIB4"/>
<proteinExistence type="predicted"/>
<accession>X1AIB4</accession>
<evidence type="ECO:0000313" key="1">
    <source>
        <dbReference type="EMBL" id="GAG69427.1"/>
    </source>
</evidence>
<gene>
    <name evidence="1" type="ORF">S01H4_01494</name>
</gene>
<dbReference type="EMBL" id="BART01000274">
    <property type="protein sequence ID" value="GAG69427.1"/>
    <property type="molecule type" value="Genomic_DNA"/>
</dbReference>
<sequence>MEVKKDEHIFNLRLTKEEIAYLYKSVMEEYKYYLGFNHKNIYERKGK</sequence>
<reference evidence="1" key="1">
    <citation type="journal article" date="2014" name="Front. Microbiol.">
        <title>High frequency of phylogenetically diverse reductive dehalogenase-homologous genes in deep subseafloor sedimentary metagenomes.</title>
        <authorList>
            <person name="Kawai M."/>
            <person name="Futagami T."/>
            <person name="Toyoda A."/>
            <person name="Takaki Y."/>
            <person name="Nishi S."/>
            <person name="Hori S."/>
            <person name="Arai W."/>
            <person name="Tsubouchi T."/>
            <person name="Morono Y."/>
            <person name="Uchiyama I."/>
            <person name="Ito T."/>
            <person name="Fujiyama A."/>
            <person name="Inagaki F."/>
            <person name="Takami H."/>
        </authorList>
    </citation>
    <scope>NUCLEOTIDE SEQUENCE</scope>
    <source>
        <strain evidence="1">Expedition CK06-06</strain>
    </source>
</reference>
<comment type="caution">
    <text evidence="1">The sequence shown here is derived from an EMBL/GenBank/DDBJ whole genome shotgun (WGS) entry which is preliminary data.</text>
</comment>
<protein>
    <submittedName>
        <fullName evidence="1">Uncharacterized protein</fullName>
    </submittedName>
</protein>
<organism evidence="1">
    <name type="scientific">marine sediment metagenome</name>
    <dbReference type="NCBI Taxonomy" id="412755"/>
    <lineage>
        <taxon>unclassified sequences</taxon>
        <taxon>metagenomes</taxon>
        <taxon>ecological metagenomes</taxon>
    </lineage>
</organism>
<name>X1AIB4_9ZZZZ</name>